<evidence type="ECO:0000256" key="4">
    <source>
        <dbReference type="ARBA" id="ARBA00023136"/>
    </source>
</evidence>
<feature type="compositionally biased region" description="Gly residues" evidence="5">
    <location>
        <begin position="287"/>
        <end position="296"/>
    </location>
</feature>
<proteinExistence type="predicted"/>
<comment type="subcellular location">
    <subcellularLocation>
        <location evidence="1">Membrane</location>
        <topology evidence="1">Multi-pass membrane protein</topology>
    </subcellularLocation>
</comment>
<feature type="transmembrane region" description="Helical" evidence="6">
    <location>
        <begin position="23"/>
        <end position="49"/>
    </location>
</feature>
<dbReference type="EMBL" id="QTUC01000001">
    <property type="protein sequence ID" value="REF37529.1"/>
    <property type="molecule type" value="Genomic_DNA"/>
</dbReference>
<dbReference type="PANTHER" id="PTHR38480:SF1">
    <property type="entry name" value="SLR0254 PROTEIN"/>
    <property type="match status" value="1"/>
</dbReference>
<keyword evidence="2 6" id="KW-0812">Transmembrane</keyword>
<dbReference type="InterPro" id="IPR010432">
    <property type="entry name" value="RDD"/>
</dbReference>
<dbReference type="PANTHER" id="PTHR38480">
    <property type="entry name" value="SLR0254 PROTEIN"/>
    <property type="match status" value="1"/>
</dbReference>
<evidence type="ECO:0000313" key="8">
    <source>
        <dbReference type="EMBL" id="REF37529.1"/>
    </source>
</evidence>
<keyword evidence="9" id="KW-1185">Reference proteome</keyword>
<evidence type="ECO:0000313" key="9">
    <source>
        <dbReference type="Proteomes" id="UP000256485"/>
    </source>
</evidence>
<evidence type="ECO:0000256" key="5">
    <source>
        <dbReference type="SAM" id="MobiDB-lite"/>
    </source>
</evidence>
<keyword evidence="3 6" id="KW-1133">Transmembrane helix</keyword>
<protein>
    <submittedName>
        <fullName evidence="8">Putative RDD family membrane protein YckC</fullName>
    </submittedName>
</protein>
<feature type="transmembrane region" description="Helical" evidence="6">
    <location>
        <begin position="111"/>
        <end position="133"/>
    </location>
</feature>
<dbReference type="Proteomes" id="UP000256485">
    <property type="component" value="Unassembled WGS sequence"/>
</dbReference>
<feature type="domain" description="RDD" evidence="7">
    <location>
        <begin position="16"/>
        <end position="146"/>
    </location>
</feature>
<dbReference type="OrthoDB" id="9787732at2"/>
<sequence>MSELVTGEAVVLEMRYARPGTRALGFFIDLALEIVLFLLLLVPVVFVAADDASESLINGLAIACAVATFVGYSTVMETLTRGKTVGKYALGLRVVRDDGGPVHFRHALVRALSGVFVDFFVSSGCVGFLAAMLNPRGKRVGDMLAGTVVIRERAPREIERIPEVPAPLQSWAARADLSRIPDQLALSARSYLGRYHDLAPAARDALGAKLAAAMAEYVSPPPPQGVPAWAYLAAILGERRRRAFGGPRPDSAPGPRRDSPAPPPSTTSFQSPEANPSGDQPGDGRTPPGGGFALPR</sequence>
<organism evidence="8 9">
    <name type="scientific">Thermasporomyces composti</name>
    <dbReference type="NCBI Taxonomy" id="696763"/>
    <lineage>
        <taxon>Bacteria</taxon>
        <taxon>Bacillati</taxon>
        <taxon>Actinomycetota</taxon>
        <taxon>Actinomycetes</taxon>
        <taxon>Propionibacteriales</taxon>
        <taxon>Nocardioidaceae</taxon>
        <taxon>Thermasporomyces</taxon>
    </lineage>
</organism>
<accession>A0A3D9V7T5</accession>
<evidence type="ECO:0000256" key="2">
    <source>
        <dbReference type="ARBA" id="ARBA00022692"/>
    </source>
</evidence>
<evidence type="ECO:0000259" key="7">
    <source>
        <dbReference type="Pfam" id="PF06271"/>
    </source>
</evidence>
<dbReference type="Pfam" id="PF06271">
    <property type="entry name" value="RDD"/>
    <property type="match status" value="1"/>
</dbReference>
<name>A0A3D9V7T5_THECX</name>
<keyword evidence="4 6" id="KW-0472">Membrane</keyword>
<dbReference type="GO" id="GO:0016020">
    <property type="term" value="C:membrane"/>
    <property type="evidence" value="ECO:0007669"/>
    <property type="project" value="UniProtKB-SubCell"/>
</dbReference>
<gene>
    <name evidence="8" type="ORF">DFJ64_2973</name>
</gene>
<feature type="transmembrane region" description="Helical" evidence="6">
    <location>
        <begin position="56"/>
        <end position="75"/>
    </location>
</feature>
<feature type="region of interest" description="Disordered" evidence="5">
    <location>
        <begin position="242"/>
        <end position="296"/>
    </location>
</feature>
<dbReference type="AlphaFoldDB" id="A0A3D9V7T5"/>
<reference evidence="8 9" key="1">
    <citation type="submission" date="2018-08" db="EMBL/GenBank/DDBJ databases">
        <title>Sequencing the genomes of 1000 actinobacteria strains.</title>
        <authorList>
            <person name="Klenk H.-P."/>
        </authorList>
    </citation>
    <scope>NUCLEOTIDE SEQUENCE [LARGE SCALE GENOMIC DNA]</scope>
    <source>
        <strain evidence="8 9">DSM 22891</strain>
    </source>
</reference>
<comment type="caution">
    <text evidence="8">The sequence shown here is derived from an EMBL/GenBank/DDBJ whole genome shotgun (WGS) entry which is preliminary data.</text>
</comment>
<evidence type="ECO:0000256" key="1">
    <source>
        <dbReference type="ARBA" id="ARBA00004141"/>
    </source>
</evidence>
<dbReference type="RefSeq" id="WP_115850974.1">
    <property type="nucleotide sequence ID" value="NZ_QTUC01000001.1"/>
</dbReference>
<evidence type="ECO:0000256" key="6">
    <source>
        <dbReference type="SAM" id="Phobius"/>
    </source>
</evidence>
<evidence type="ECO:0000256" key="3">
    <source>
        <dbReference type="ARBA" id="ARBA00022989"/>
    </source>
</evidence>